<protein>
    <recommendedName>
        <fullName evidence="3">N-formylglutamate amidohydrolase</fullName>
    </recommendedName>
</protein>
<sequence>MYDATDFDHQLVLTALKLEKQFSLNNYFGDDDHKLFQYKQGVIPIIVSSPHAVKQVRNGFIKKSDIFTGSLAILLGNLTNCHVIYRTSTGNGDSNHDEICEYKSFLLSKVSQHSLQCLIDLHGIHKNRNLLIDVGTLNGLSINKRIEKIIVNCFNEQNIYDVHFNCLYNADKKGTVVKTIWQNTRVPSFQLEINGYYRDIHKKDNWNNFKRLVKSLESLILNLNYFFQSNKQFKN</sequence>
<organism evidence="1 2">
    <name type="scientific">Anaerovirgula multivorans</name>
    <dbReference type="NCBI Taxonomy" id="312168"/>
    <lineage>
        <taxon>Bacteria</taxon>
        <taxon>Bacillati</taxon>
        <taxon>Bacillota</taxon>
        <taxon>Clostridia</taxon>
        <taxon>Peptostreptococcales</taxon>
        <taxon>Natronincolaceae</taxon>
        <taxon>Anaerovirgula</taxon>
    </lineage>
</organism>
<dbReference type="EMBL" id="FZOJ01000008">
    <property type="protein sequence ID" value="SNS37054.1"/>
    <property type="molecule type" value="Genomic_DNA"/>
</dbReference>
<reference evidence="1 2" key="1">
    <citation type="submission" date="2017-06" db="EMBL/GenBank/DDBJ databases">
        <authorList>
            <person name="Kim H.J."/>
            <person name="Triplett B.A."/>
        </authorList>
    </citation>
    <scope>NUCLEOTIDE SEQUENCE [LARGE SCALE GENOMIC DNA]</scope>
    <source>
        <strain evidence="1 2">SCA</strain>
    </source>
</reference>
<evidence type="ECO:0000313" key="2">
    <source>
        <dbReference type="Proteomes" id="UP000198304"/>
    </source>
</evidence>
<dbReference type="Proteomes" id="UP000198304">
    <property type="component" value="Unassembled WGS sequence"/>
</dbReference>
<proteinExistence type="predicted"/>
<accession>A0A239DZI5</accession>
<evidence type="ECO:0000313" key="1">
    <source>
        <dbReference type="EMBL" id="SNS37054.1"/>
    </source>
</evidence>
<evidence type="ECO:0008006" key="3">
    <source>
        <dbReference type="Google" id="ProtNLM"/>
    </source>
</evidence>
<dbReference type="Gene3D" id="3.40.630.40">
    <property type="entry name" value="Zn-dependent exopeptidases"/>
    <property type="match status" value="1"/>
</dbReference>
<dbReference type="RefSeq" id="WP_089282854.1">
    <property type="nucleotide sequence ID" value="NZ_FZOJ01000008.1"/>
</dbReference>
<name>A0A239DZI5_9FIRM</name>
<gene>
    <name evidence="1" type="ORF">SAMN05446037_1008198</name>
</gene>
<dbReference type="OrthoDB" id="2962133at2"/>
<keyword evidence="2" id="KW-1185">Reference proteome</keyword>
<dbReference type="AlphaFoldDB" id="A0A239DZI5"/>